<feature type="non-terminal residue" evidence="2">
    <location>
        <position position="1"/>
    </location>
</feature>
<dbReference type="AlphaFoldDB" id="A0A2P5E6Q6"/>
<dbReference type="InParanoid" id="A0A2P5E6Q6"/>
<comment type="caution">
    <text evidence="2">The sequence shown here is derived from an EMBL/GenBank/DDBJ whole genome shotgun (WGS) entry which is preliminary data.</text>
</comment>
<keyword evidence="1" id="KW-0812">Transmembrane</keyword>
<organism evidence="2 3">
    <name type="scientific">Trema orientale</name>
    <name type="common">Charcoal tree</name>
    <name type="synonym">Celtis orientalis</name>
    <dbReference type="NCBI Taxonomy" id="63057"/>
    <lineage>
        <taxon>Eukaryota</taxon>
        <taxon>Viridiplantae</taxon>
        <taxon>Streptophyta</taxon>
        <taxon>Embryophyta</taxon>
        <taxon>Tracheophyta</taxon>
        <taxon>Spermatophyta</taxon>
        <taxon>Magnoliopsida</taxon>
        <taxon>eudicotyledons</taxon>
        <taxon>Gunneridae</taxon>
        <taxon>Pentapetalae</taxon>
        <taxon>rosids</taxon>
        <taxon>fabids</taxon>
        <taxon>Rosales</taxon>
        <taxon>Cannabaceae</taxon>
        <taxon>Trema</taxon>
    </lineage>
</organism>
<keyword evidence="1" id="KW-0472">Membrane</keyword>
<reference evidence="3" key="1">
    <citation type="submission" date="2016-06" db="EMBL/GenBank/DDBJ databases">
        <title>Parallel loss of symbiosis genes in relatives of nitrogen-fixing non-legume Parasponia.</title>
        <authorList>
            <person name="Van Velzen R."/>
            <person name="Holmer R."/>
            <person name="Bu F."/>
            <person name="Rutten L."/>
            <person name="Van Zeijl A."/>
            <person name="Liu W."/>
            <person name="Santuari L."/>
            <person name="Cao Q."/>
            <person name="Sharma T."/>
            <person name="Shen D."/>
            <person name="Roswanjaya Y."/>
            <person name="Wardhani T."/>
            <person name="Kalhor M.S."/>
            <person name="Jansen J."/>
            <person name="Van den Hoogen J."/>
            <person name="Gungor B."/>
            <person name="Hartog M."/>
            <person name="Hontelez J."/>
            <person name="Verver J."/>
            <person name="Yang W.-C."/>
            <person name="Schijlen E."/>
            <person name="Repin R."/>
            <person name="Schilthuizen M."/>
            <person name="Schranz E."/>
            <person name="Heidstra R."/>
            <person name="Miyata K."/>
            <person name="Fedorova E."/>
            <person name="Kohlen W."/>
            <person name="Bisseling T."/>
            <person name="Smit S."/>
            <person name="Geurts R."/>
        </authorList>
    </citation>
    <scope>NUCLEOTIDE SEQUENCE [LARGE SCALE GENOMIC DNA]</scope>
    <source>
        <strain evidence="3">cv. RG33-2</strain>
    </source>
</reference>
<accession>A0A2P5E6Q6</accession>
<keyword evidence="3" id="KW-1185">Reference proteome</keyword>
<keyword evidence="1" id="KW-1133">Transmembrane helix</keyword>
<sequence length="96" mass="11148">TNIKESISLFPVLPFGPKKKNPKRNVIVLLFINFFLFIIFPKWFLGLASLRERVQKSYKFSWLLRSLPSSSVSNDSPLENQEAFYFFRGVACQKGD</sequence>
<dbReference type="EMBL" id="JXTC01000221">
    <property type="protein sequence ID" value="PON81232.1"/>
    <property type="molecule type" value="Genomic_DNA"/>
</dbReference>
<protein>
    <submittedName>
        <fullName evidence="2">Uncharacterized protein</fullName>
    </submittedName>
</protein>
<name>A0A2P5E6Q6_TREOI</name>
<evidence type="ECO:0000313" key="3">
    <source>
        <dbReference type="Proteomes" id="UP000237000"/>
    </source>
</evidence>
<evidence type="ECO:0000313" key="2">
    <source>
        <dbReference type="EMBL" id="PON81232.1"/>
    </source>
</evidence>
<evidence type="ECO:0000256" key="1">
    <source>
        <dbReference type="SAM" id="Phobius"/>
    </source>
</evidence>
<gene>
    <name evidence="2" type="ORF">TorRG33x02_229720</name>
</gene>
<dbReference type="Proteomes" id="UP000237000">
    <property type="component" value="Unassembled WGS sequence"/>
</dbReference>
<feature type="transmembrane region" description="Helical" evidence="1">
    <location>
        <begin position="26"/>
        <end position="50"/>
    </location>
</feature>
<proteinExistence type="predicted"/>